<protein>
    <submittedName>
        <fullName evidence="2">Transaldolase</fullName>
        <ecNumber evidence="2">2.2.1.2</ecNumber>
    </submittedName>
</protein>
<dbReference type="OrthoDB" id="9807051at2"/>
<sequence length="238" mass="26271">MKISDLKIQVYADGANISEIREVAKYSFITGFTTNPSLLKRAGVTDYLEFAKQLVSEFPEKDISFEVFGTNDDEIFKEAEVLHNLGKNVFVKVPIMTTDGKPTGNIINKLSKMGINLNVTAVTTIDQVRYAENNLSKNTNNIISIFVGRVADAGNDPDEFIKESVEITQNHPEANLLWASTREVFNVIDAQKYGVDIITVPPALIQKLNVIGKTAEAISLDTVKGFERDIKSSGLTIL</sequence>
<comment type="caution">
    <text evidence="2">The sequence shown here is derived from an EMBL/GenBank/DDBJ whole genome shotgun (WGS) entry which is preliminary data.</text>
</comment>
<keyword evidence="1" id="KW-0704">Schiff base</keyword>
<dbReference type="GO" id="GO:0005975">
    <property type="term" value="P:carbohydrate metabolic process"/>
    <property type="evidence" value="ECO:0007669"/>
    <property type="project" value="InterPro"/>
</dbReference>
<gene>
    <name evidence="2" type="ORF">FEZ51_07530</name>
</gene>
<dbReference type="InterPro" id="IPR013785">
    <property type="entry name" value="Aldolase_TIM"/>
</dbReference>
<dbReference type="SUPFAM" id="SSF51569">
    <property type="entry name" value="Aldolase"/>
    <property type="match status" value="1"/>
</dbReference>
<dbReference type="Pfam" id="PF00923">
    <property type="entry name" value="TAL_FSA"/>
    <property type="match status" value="1"/>
</dbReference>
<organism evidence="2 3">
    <name type="scientific">Pediococcus stilesii</name>
    <dbReference type="NCBI Taxonomy" id="331679"/>
    <lineage>
        <taxon>Bacteria</taxon>
        <taxon>Bacillati</taxon>
        <taxon>Bacillota</taxon>
        <taxon>Bacilli</taxon>
        <taxon>Lactobacillales</taxon>
        <taxon>Lactobacillaceae</taxon>
        <taxon>Pediococcus</taxon>
    </lineage>
</organism>
<dbReference type="GO" id="GO:0004801">
    <property type="term" value="F:transaldolase activity"/>
    <property type="evidence" value="ECO:0007669"/>
    <property type="project" value="UniProtKB-EC"/>
</dbReference>
<dbReference type="EMBL" id="VBTH01000013">
    <property type="protein sequence ID" value="TLQ03854.1"/>
    <property type="molecule type" value="Genomic_DNA"/>
</dbReference>
<name>A0A5R9BT54_9LACO</name>
<evidence type="ECO:0000313" key="3">
    <source>
        <dbReference type="Proteomes" id="UP000305541"/>
    </source>
</evidence>
<dbReference type="EC" id="2.2.1.2" evidence="2"/>
<evidence type="ECO:0000313" key="2">
    <source>
        <dbReference type="EMBL" id="TLQ03854.1"/>
    </source>
</evidence>
<dbReference type="Gene3D" id="3.20.20.70">
    <property type="entry name" value="Aldolase class I"/>
    <property type="match status" value="1"/>
</dbReference>
<evidence type="ECO:0000256" key="1">
    <source>
        <dbReference type="ARBA" id="ARBA00023270"/>
    </source>
</evidence>
<proteinExistence type="predicted"/>
<dbReference type="AlphaFoldDB" id="A0A5R9BT54"/>
<dbReference type="PANTHER" id="PTHR10683">
    <property type="entry name" value="TRANSALDOLASE"/>
    <property type="match status" value="1"/>
</dbReference>
<dbReference type="InterPro" id="IPR001585">
    <property type="entry name" value="TAL/FSA"/>
</dbReference>
<dbReference type="PANTHER" id="PTHR10683:SF40">
    <property type="entry name" value="FRUCTOSE-6-PHOSPHATE ALDOLASE 1-RELATED"/>
    <property type="match status" value="1"/>
</dbReference>
<reference evidence="2 3" key="1">
    <citation type="submission" date="2019-05" db="EMBL/GenBank/DDBJ databases">
        <title>The metagenome of a microbial culture collection derived from dairy environment covers the genomic content of the human microbiome.</title>
        <authorList>
            <person name="Roder T."/>
            <person name="Wuthrich D."/>
            <person name="Sattari Z."/>
            <person name="Von Ah U."/>
            <person name="Bar C."/>
            <person name="Ronchi F."/>
            <person name="Macpherson A.J."/>
            <person name="Ganal-Vonarburg S.C."/>
            <person name="Bruggmann R."/>
            <person name="Vergeres G."/>
        </authorList>
    </citation>
    <scope>NUCLEOTIDE SEQUENCE [LARGE SCALE GENOMIC DNA]</scope>
    <source>
        <strain evidence="2 3">FAM 18815</strain>
    </source>
</reference>
<dbReference type="RefSeq" id="WP_138474608.1">
    <property type="nucleotide sequence ID" value="NZ_VBTH01000013.1"/>
</dbReference>
<dbReference type="Proteomes" id="UP000305541">
    <property type="component" value="Unassembled WGS sequence"/>
</dbReference>
<accession>A0A5R9BT54</accession>
<keyword evidence="2" id="KW-0808">Transferase</keyword>